<sequence>MDVVGEDLRRALILNHSPLISLSLSPFELLQPLVL</sequence>
<dbReference type="EMBL" id="DUZY01000003">
    <property type="protein sequence ID" value="DAD31851.1"/>
    <property type="molecule type" value="Genomic_DNA"/>
</dbReference>
<evidence type="ECO:0000313" key="2">
    <source>
        <dbReference type="Proteomes" id="UP000607653"/>
    </source>
</evidence>
<name>A0A822YJZ4_NELNU</name>
<protein>
    <submittedName>
        <fullName evidence="1">Uncharacterized protein</fullName>
    </submittedName>
</protein>
<dbReference type="Proteomes" id="UP000607653">
    <property type="component" value="Unassembled WGS sequence"/>
</dbReference>
<dbReference type="AlphaFoldDB" id="A0A822YJZ4"/>
<proteinExistence type="predicted"/>
<reference evidence="1 2" key="1">
    <citation type="journal article" date="2020" name="Mol. Biol. Evol.">
        <title>Distinct Expression and Methylation Patterns for Genes with Different Fates following a Single Whole-Genome Duplication in Flowering Plants.</title>
        <authorList>
            <person name="Shi T."/>
            <person name="Rahmani R.S."/>
            <person name="Gugger P.F."/>
            <person name="Wang M."/>
            <person name="Li H."/>
            <person name="Zhang Y."/>
            <person name="Li Z."/>
            <person name="Wang Q."/>
            <person name="Van de Peer Y."/>
            <person name="Marchal K."/>
            <person name="Chen J."/>
        </authorList>
    </citation>
    <scope>NUCLEOTIDE SEQUENCE [LARGE SCALE GENOMIC DNA]</scope>
    <source>
        <tissue evidence="1">Leaf</tissue>
    </source>
</reference>
<keyword evidence="2" id="KW-1185">Reference proteome</keyword>
<accession>A0A822YJZ4</accession>
<evidence type="ECO:0000313" key="1">
    <source>
        <dbReference type="EMBL" id="DAD31851.1"/>
    </source>
</evidence>
<gene>
    <name evidence="1" type="ORF">HUJ06_010703</name>
</gene>
<comment type="caution">
    <text evidence="1">The sequence shown here is derived from an EMBL/GenBank/DDBJ whole genome shotgun (WGS) entry which is preliminary data.</text>
</comment>
<organism evidence="1 2">
    <name type="scientific">Nelumbo nucifera</name>
    <name type="common">Sacred lotus</name>
    <dbReference type="NCBI Taxonomy" id="4432"/>
    <lineage>
        <taxon>Eukaryota</taxon>
        <taxon>Viridiplantae</taxon>
        <taxon>Streptophyta</taxon>
        <taxon>Embryophyta</taxon>
        <taxon>Tracheophyta</taxon>
        <taxon>Spermatophyta</taxon>
        <taxon>Magnoliopsida</taxon>
        <taxon>Proteales</taxon>
        <taxon>Nelumbonaceae</taxon>
        <taxon>Nelumbo</taxon>
    </lineage>
</organism>